<dbReference type="EMBL" id="BMAV01026052">
    <property type="protein sequence ID" value="GFS46954.1"/>
    <property type="molecule type" value="Genomic_DNA"/>
</dbReference>
<reference evidence="1" key="1">
    <citation type="submission" date="2020-08" db="EMBL/GenBank/DDBJ databases">
        <title>Multicomponent nature underlies the extraordinary mechanical properties of spider dragline silk.</title>
        <authorList>
            <person name="Kono N."/>
            <person name="Nakamura H."/>
            <person name="Mori M."/>
            <person name="Yoshida Y."/>
            <person name="Ohtoshi R."/>
            <person name="Malay A.D."/>
            <person name="Moran D.A.P."/>
            <person name="Tomita M."/>
            <person name="Numata K."/>
            <person name="Arakawa K."/>
        </authorList>
    </citation>
    <scope>NUCLEOTIDE SEQUENCE</scope>
</reference>
<keyword evidence="2" id="KW-1185">Reference proteome</keyword>
<dbReference type="InterPro" id="IPR008042">
    <property type="entry name" value="Retrotrans_Pao"/>
</dbReference>
<evidence type="ECO:0000313" key="1">
    <source>
        <dbReference type="EMBL" id="GFS46954.1"/>
    </source>
</evidence>
<comment type="caution">
    <text evidence="1">The sequence shown here is derived from an EMBL/GenBank/DDBJ whole genome shotgun (WGS) entry which is preliminary data.</text>
</comment>
<name>A0A8X6MEU5_9ARAC</name>
<organism evidence="1 2">
    <name type="scientific">Trichonephila inaurata madagascariensis</name>
    <dbReference type="NCBI Taxonomy" id="2747483"/>
    <lineage>
        <taxon>Eukaryota</taxon>
        <taxon>Metazoa</taxon>
        <taxon>Ecdysozoa</taxon>
        <taxon>Arthropoda</taxon>
        <taxon>Chelicerata</taxon>
        <taxon>Arachnida</taxon>
        <taxon>Araneae</taxon>
        <taxon>Araneomorphae</taxon>
        <taxon>Entelegynae</taxon>
        <taxon>Araneoidea</taxon>
        <taxon>Nephilidae</taxon>
        <taxon>Trichonephila</taxon>
        <taxon>Trichonephila inaurata</taxon>
    </lineage>
</organism>
<protein>
    <submittedName>
        <fullName evidence="1">Integrase_H2C2 domain-containing protein</fullName>
    </submittedName>
</protein>
<dbReference type="PANTHER" id="PTHR47331">
    <property type="entry name" value="PHD-TYPE DOMAIN-CONTAINING PROTEIN"/>
    <property type="match status" value="1"/>
</dbReference>
<gene>
    <name evidence="1" type="primary">AVEN_156196_1</name>
    <name evidence="1" type="ORF">TNIN_63531</name>
</gene>
<dbReference type="Pfam" id="PF05380">
    <property type="entry name" value="Peptidase_A17"/>
    <property type="match status" value="1"/>
</dbReference>
<dbReference type="Proteomes" id="UP000886998">
    <property type="component" value="Unassembled WGS sequence"/>
</dbReference>
<proteinExistence type="predicted"/>
<sequence>MKTELHGFSDSSEKAYGAALYLRCINTSGQISVRLLCSKSKYKELELYDITAVENDLSLQELKETSDIPLCALLKNFEPLDIISNCSSFTKLQIVAWCKQFIENARYPMSQTMGPLKSKLSESLKCIIKNIQKTSFSNEIQYLKKGIPLPNSYKLLKNLHPFLDDSGLLRVGGWLRNSPIPRNNSQQP</sequence>
<dbReference type="OrthoDB" id="6428721at2759"/>
<evidence type="ECO:0000313" key="2">
    <source>
        <dbReference type="Proteomes" id="UP000886998"/>
    </source>
</evidence>
<accession>A0A8X6MEU5</accession>
<dbReference type="AlphaFoldDB" id="A0A8X6MEU5"/>